<sequence length="244" mass="29186">MSRKAIGHHFFIIDHKFILHFDSEVYRKFYSIIDFDSFEIIESNGSTFHYFKDKNHVYLDSYMNTFMVLLDADPTNFKIVDFENGKATSNGNAYLYDEKLPHDFNEYIELSYNYQSVGNEVYFGYNKRIPDVDIQTFEVLHPEEVKIVAKDKNHIYFRDKIVPEADAESFQFLEACFTDQYYQEQDHTFYAIDKNQAYYVNTISKDFKVIKTKNIDKFHFKVIDNLGYAYDDTYQYLFGKRTKI</sequence>
<keyword evidence="2" id="KW-1185">Reference proteome</keyword>
<protein>
    <recommendedName>
        <fullName evidence="3">DKNYY family protein</fullName>
    </recommendedName>
</protein>
<dbReference type="RefSeq" id="WP_344674203.1">
    <property type="nucleotide sequence ID" value="NZ_BAAAZI010000006.1"/>
</dbReference>
<comment type="caution">
    <text evidence="1">The sequence shown here is derived from an EMBL/GenBank/DDBJ whole genome shotgun (WGS) entry which is preliminary data.</text>
</comment>
<gene>
    <name evidence="1" type="ORF">GCM10022216_16710</name>
</gene>
<dbReference type="InterPro" id="IPR027375">
    <property type="entry name" value="DKNYY"/>
</dbReference>
<evidence type="ECO:0008006" key="3">
    <source>
        <dbReference type="Google" id="ProtNLM"/>
    </source>
</evidence>
<accession>A0ABP7YNQ5</accession>
<dbReference type="EMBL" id="BAAAZI010000006">
    <property type="protein sequence ID" value="GAA4139022.1"/>
    <property type="molecule type" value="Genomic_DNA"/>
</dbReference>
<dbReference type="Proteomes" id="UP001500101">
    <property type="component" value="Unassembled WGS sequence"/>
</dbReference>
<organism evidence="1 2">
    <name type="scientific">Sphingobacterium kyonggiense</name>
    <dbReference type="NCBI Taxonomy" id="714075"/>
    <lineage>
        <taxon>Bacteria</taxon>
        <taxon>Pseudomonadati</taxon>
        <taxon>Bacteroidota</taxon>
        <taxon>Sphingobacteriia</taxon>
        <taxon>Sphingobacteriales</taxon>
        <taxon>Sphingobacteriaceae</taxon>
        <taxon>Sphingobacterium</taxon>
    </lineage>
</organism>
<name>A0ABP7YNQ5_9SPHI</name>
<reference evidence="2" key="1">
    <citation type="journal article" date="2019" name="Int. J. Syst. Evol. Microbiol.">
        <title>The Global Catalogue of Microorganisms (GCM) 10K type strain sequencing project: providing services to taxonomists for standard genome sequencing and annotation.</title>
        <authorList>
            <consortium name="The Broad Institute Genomics Platform"/>
            <consortium name="The Broad Institute Genome Sequencing Center for Infectious Disease"/>
            <person name="Wu L."/>
            <person name="Ma J."/>
        </authorList>
    </citation>
    <scope>NUCLEOTIDE SEQUENCE [LARGE SCALE GENOMIC DNA]</scope>
    <source>
        <strain evidence="2">JCM 16704</strain>
    </source>
</reference>
<evidence type="ECO:0000313" key="2">
    <source>
        <dbReference type="Proteomes" id="UP001500101"/>
    </source>
</evidence>
<proteinExistence type="predicted"/>
<evidence type="ECO:0000313" key="1">
    <source>
        <dbReference type="EMBL" id="GAA4139022.1"/>
    </source>
</evidence>
<dbReference type="Pfam" id="PF13644">
    <property type="entry name" value="DKNYY"/>
    <property type="match status" value="1"/>
</dbReference>